<dbReference type="EMBL" id="UINC01149388">
    <property type="protein sequence ID" value="SVD41833.1"/>
    <property type="molecule type" value="Genomic_DNA"/>
</dbReference>
<organism evidence="2">
    <name type="scientific">marine metagenome</name>
    <dbReference type="NCBI Taxonomy" id="408172"/>
    <lineage>
        <taxon>unclassified sequences</taxon>
        <taxon>metagenomes</taxon>
        <taxon>ecological metagenomes</taxon>
    </lineage>
</organism>
<evidence type="ECO:0000256" key="1">
    <source>
        <dbReference type="SAM" id="Phobius"/>
    </source>
</evidence>
<keyword evidence="1" id="KW-0472">Membrane</keyword>
<reference evidence="2" key="1">
    <citation type="submission" date="2018-05" db="EMBL/GenBank/DDBJ databases">
        <authorList>
            <person name="Lanie J.A."/>
            <person name="Ng W.-L."/>
            <person name="Kazmierczak K.M."/>
            <person name="Andrzejewski T.M."/>
            <person name="Davidsen T.M."/>
            <person name="Wayne K.J."/>
            <person name="Tettelin H."/>
            <person name="Glass J.I."/>
            <person name="Rusch D."/>
            <person name="Podicherti R."/>
            <person name="Tsui H.-C.T."/>
            <person name="Winkler M.E."/>
        </authorList>
    </citation>
    <scope>NUCLEOTIDE SEQUENCE</scope>
</reference>
<proteinExistence type="predicted"/>
<gene>
    <name evidence="2" type="ORF">METZ01_LOCUS394687</name>
</gene>
<dbReference type="AlphaFoldDB" id="A0A382V5R7"/>
<protein>
    <submittedName>
        <fullName evidence="2">Uncharacterized protein</fullName>
    </submittedName>
</protein>
<evidence type="ECO:0000313" key="2">
    <source>
        <dbReference type="EMBL" id="SVD41833.1"/>
    </source>
</evidence>
<feature type="transmembrane region" description="Helical" evidence="1">
    <location>
        <begin position="38"/>
        <end position="56"/>
    </location>
</feature>
<keyword evidence="1" id="KW-1133">Transmembrane helix</keyword>
<feature type="non-terminal residue" evidence="2">
    <location>
        <position position="1"/>
    </location>
</feature>
<sequence length="82" mass="9822">WHIISLNPLAVSLYRFKEPTSVYPFYLMDEDKSRIKNIIFIRVLQITIFIKFGLYYHQNIESDYYTHFGGCGFQNVKTTQFC</sequence>
<accession>A0A382V5R7</accession>
<name>A0A382V5R7_9ZZZZ</name>
<keyword evidence="1" id="KW-0812">Transmembrane</keyword>